<evidence type="ECO:0000313" key="3">
    <source>
        <dbReference type="EMBL" id="KAG0686685.1"/>
    </source>
</evidence>
<organism evidence="3 4">
    <name type="scientific">Pichia californica</name>
    <dbReference type="NCBI Taxonomy" id="460514"/>
    <lineage>
        <taxon>Eukaryota</taxon>
        <taxon>Fungi</taxon>
        <taxon>Dikarya</taxon>
        <taxon>Ascomycota</taxon>
        <taxon>Saccharomycotina</taxon>
        <taxon>Pichiomycetes</taxon>
        <taxon>Pichiales</taxon>
        <taxon>Pichiaceae</taxon>
        <taxon>Pichia</taxon>
    </lineage>
</organism>
<feature type="compositionally biased region" description="Polar residues" evidence="1">
    <location>
        <begin position="205"/>
        <end position="234"/>
    </location>
</feature>
<feature type="transmembrane region" description="Helical" evidence="2">
    <location>
        <begin position="51"/>
        <end position="69"/>
    </location>
</feature>
<protein>
    <recommendedName>
        <fullName evidence="5">Transmembrane protein</fullName>
    </recommendedName>
</protein>
<dbReference type="AlphaFoldDB" id="A0A9P6WGD1"/>
<evidence type="ECO:0000313" key="4">
    <source>
        <dbReference type="Proteomes" id="UP000697127"/>
    </source>
</evidence>
<comment type="caution">
    <text evidence="3">The sequence shown here is derived from an EMBL/GenBank/DDBJ whole genome shotgun (WGS) entry which is preliminary data.</text>
</comment>
<reference evidence="3" key="1">
    <citation type="submission" date="2020-11" db="EMBL/GenBank/DDBJ databases">
        <title>Kefir isolates.</title>
        <authorList>
            <person name="Marcisauskas S."/>
            <person name="Kim Y."/>
            <person name="Blasche S."/>
        </authorList>
    </citation>
    <scope>NUCLEOTIDE SEQUENCE</scope>
    <source>
        <strain evidence="3">Olga-1</strain>
    </source>
</reference>
<accession>A0A9P6WGD1</accession>
<name>A0A9P6WGD1_9ASCO</name>
<feature type="compositionally biased region" description="Polar residues" evidence="1">
    <location>
        <begin position="185"/>
        <end position="195"/>
    </location>
</feature>
<keyword evidence="2" id="KW-0472">Membrane</keyword>
<evidence type="ECO:0008006" key="5">
    <source>
        <dbReference type="Google" id="ProtNLM"/>
    </source>
</evidence>
<sequence>MSSQTMTPLEGEKDVEKVRQQAIAFYDQEHDLNQKDRQQLYIFFEQQCRRMLLGFSVGVAIGAAAPFIVRKKGSLVHPAFPVIGAVLGGTIVPGLVNNTIFTLQIDQFRRKFGEESSICKTIAKTPDPISKSVFWSAYFKKSSEDPNFRMKDPRTVVNSNKFFSLEDNPTIPPYGRPGYYKSNESDSPPTLNEQYLTGWDKVRSQKVSNTQPTTSNSQYNFNSQDNIQSQSTPQPDGDIFEISNSSSYQTQKSIGDSYDSNDDPIPTSNQKAFQIDNDQMIQQQGANGNAWDR</sequence>
<feature type="compositionally biased region" description="Polar residues" evidence="1">
    <location>
        <begin position="242"/>
        <end position="254"/>
    </location>
</feature>
<dbReference type="Proteomes" id="UP000697127">
    <property type="component" value="Unassembled WGS sequence"/>
</dbReference>
<feature type="non-terminal residue" evidence="3">
    <location>
        <position position="293"/>
    </location>
</feature>
<dbReference type="InterPro" id="IPR012470">
    <property type="entry name" value="Pup1-like"/>
</dbReference>
<evidence type="ECO:0000256" key="1">
    <source>
        <dbReference type="SAM" id="MobiDB-lite"/>
    </source>
</evidence>
<feature type="region of interest" description="Disordered" evidence="1">
    <location>
        <begin position="167"/>
        <end position="293"/>
    </location>
</feature>
<keyword evidence="2" id="KW-1133">Transmembrane helix</keyword>
<keyword evidence="2" id="KW-0812">Transmembrane</keyword>
<gene>
    <name evidence="3" type="ORF">C6P40_003569</name>
</gene>
<dbReference type="Pfam" id="PF07954">
    <property type="entry name" value="DUF1689"/>
    <property type="match status" value="1"/>
</dbReference>
<dbReference type="EMBL" id="PUHW01000406">
    <property type="protein sequence ID" value="KAG0686685.1"/>
    <property type="molecule type" value="Genomic_DNA"/>
</dbReference>
<feature type="compositionally biased region" description="Polar residues" evidence="1">
    <location>
        <begin position="266"/>
        <end position="287"/>
    </location>
</feature>
<evidence type="ECO:0000256" key="2">
    <source>
        <dbReference type="SAM" id="Phobius"/>
    </source>
</evidence>
<keyword evidence="4" id="KW-1185">Reference proteome</keyword>
<proteinExistence type="predicted"/>
<feature type="transmembrane region" description="Helical" evidence="2">
    <location>
        <begin position="75"/>
        <end position="101"/>
    </location>
</feature>